<feature type="region of interest" description="Disordered" evidence="1">
    <location>
        <begin position="34"/>
        <end position="130"/>
    </location>
</feature>
<dbReference type="Proteomes" id="UP000694005">
    <property type="component" value="Chromosome A07"/>
</dbReference>
<evidence type="ECO:0000313" key="3">
    <source>
        <dbReference type="EMBL" id="VDC97174.1"/>
    </source>
</evidence>
<reference evidence="3" key="1">
    <citation type="submission" date="2018-11" db="EMBL/GenBank/DDBJ databases">
        <authorList>
            <consortium name="Genoscope - CEA"/>
            <person name="William W."/>
        </authorList>
    </citation>
    <scope>NUCLEOTIDE SEQUENCE</scope>
</reference>
<name>A0A3P6BDJ0_BRACM</name>
<accession>A0A3P6BDJ0</accession>
<dbReference type="EMBL" id="LS974623">
    <property type="protein sequence ID" value="CAG7901638.1"/>
    <property type="molecule type" value="Genomic_DNA"/>
</dbReference>
<proteinExistence type="predicted"/>
<dbReference type="Gramene" id="A07p12820.2_BraZ1">
    <property type="protein sequence ID" value="A07p12820.2_BraZ1.CDS.1"/>
    <property type="gene ID" value="A07g12820.2_BraZ1"/>
</dbReference>
<evidence type="ECO:0000256" key="1">
    <source>
        <dbReference type="SAM" id="MobiDB-lite"/>
    </source>
</evidence>
<dbReference type="AlphaFoldDB" id="A0A3P6BDJ0"/>
<sequence>MEGNNNNNKKISSIFDYCHETASQEIFLRSCGFAQRGVPPDSDPSVLGASPLNDGTAPRRDSDDSVSVNGSMGYEEELVESHAVRFVSPPESPDTVDSEEDRTAPVDSIPLEKPANLLPSSSRSESPAKKLKIPLSDVVKAIVLNSRSTDEEDREIEKKKKKTSCVQILINKGFNFP</sequence>
<evidence type="ECO:0000313" key="2">
    <source>
        <dbReference type="EMBL" id="CAG7901638.1"/>
    </source>
</evidence>
<gene>
    <name evidence="3" type="ORF">BRAA07T28891Z</name>
    <name evidence="2" type="ORF">BRAPAZ1V2_A07P12820.2</name>
</gene>
<organism evidence="3">
    <name type="scientific">Brassica campestris</name>
    <name type="common">Field mustard</name>
    <dbReference type="NCBI Taxonomy" id="3711"/>
    <lineage>
        <taxon>Eukaryota</taxon>
        <taxon>Viridiplantae</taxon>
        <taxon>Streptophyta</taxon>
        <taxon>Embryophyta</taxon>
        <taxon>Tracheophyta</taxon>
        <taxon>Spermatophyta</taxon>
        <taxon>Magnoliopsida</taxon>
        <taxon>eudicotyledons</taxon>
        <taxon>Gunneridae</taxon>
        <taxon>Pentapetalae</taxon>
        <taxon>rosids</taxon>
        <taxon>malvids</taxon>
        <taxon>Brassicales</taxon>
        <taxon>Brassicaceae</taxon>
        <taxon>Brassiceae</taxon>
        <taxon>Brassica</taxon>
    </lineage>
</organism>
<protein>
    <submittedName>
        <fullName evidence="2">Uncharacterized protein</fullName>
    </submittedName>
</protein>
<dbReference type="EMBL" id="LR031574">
    <property type="protein sequence ID" value="VDC97174.1"/>
    <property type="molecule type" value="Genomic_DNA"/>
</dbReference>